<evidence type="ECO:0000256" key="7">
    <source>
        <dbReference type="ARBA" id="ARBA00022679"/>
    </source>
</evidence>
<proteinExistence type="inferred from homology"/>
<comment type="catalytic activity">
    <reaction evidence="17 18">
        <text>[(1-&gt;4)-beta-D-glucosyl](n) + UDP-alpha-D-glucose = [(1-&gt;4)-beta-D-glucosyl](n+1) + UDP + H(+)</text>
        <dbReference type="Rhea" id="RHEA:19929"/>
        <dbReference type="Rhea" id="RHEA-COMP:10033"/>
        <dbReference type="Rhea" id="RHEA-COMP:10034"/>
        <dbReference type="ChEBI" id="CHEBI:15378"/>
        <dbReference type="ChEBI" id="CHEBI:18246"/>
        <dbReference type="ChEBI" id="CHEBI:58223"/>
        <dbReference type="ChEBI" id="CHEBI:58885"/>
        <dbReference type="EC" id="2.4.1.12"/>
    </reaction>
</comment>
<accession>A0ABR2MLQ4</accession>
<reference evidence="20 21" key="1">
    <citation type="journal article" date="2022" name="Nat. Plants">
        <title>Genomes of leafy and leafless Platanthera orchids illuminate the evolution of mycoheterotrophy.</title>
        <authorList>
            <person name="Li M.H."/>
            <person name="Liu K.W."/>
            <person name="Li Z."/>
            <person name="Lu H.C."/>
            <person name="Ye Q.L."/>
            <person name="Zhang D."/>
            <person name="Wang J.Y."/>
            <person name="Li Y.F."/>
            <person name="Zhong Z.M."/>
            <person name="Liu X."/>
            <person name="Yu X."/>
            <person name="Liu D.K."/>
            <person name="Tu X.D."/>
            <person name="Liu B."/>
            <person name="Hao Y."/>
            <person name="Liao X.Y."/>
            <person name="Jiang Y.T."/>
            <person name="Sun W.H."/>
            <person name="Chen J."/>
            <person name="Chen Y.Q."/>
            <person name="Ai Y."/>
            <person name="Zhai J.W."/>
            <person name="Wu S.S."/>
            <person name="Zhou Z."/>
            <person name="Hsiao Y.Y."/>
            <person name="Wu W.L."/>
            <person name="Chen Y.Y."/>
            <person name="Lin Y.F."/>
            <person name="Hsu J.L."/>
            <person name="Li C.Y."/>
            <person name="Wang Z.W."/>
            <person name="Zhao X."/>
            <person name="Zhong W.Y."/>
            <person name="Ma X.K."/>
            <person name="Ma L."/>
            <person name="Huang J."/>
            <person name="Chen G.Z."/>
            <person name="Huang M.Z."/>
            <person name="Huang L."/>
            <person name="Peng D.H."/>
            <person name="Luo Y.B."/>
            <person name="Zou S.Q."/>
            <person name="Chen S.P."/>
            <person name="Lan S."/>
            <person name="Tsai W.C."/>
            <person name="Van de Peer Y."/>
            <person name="Liu Z.J."/>
        </authorList>
    </citation>
    <scope>NUCLEOTIDE SEQUENCE [LARGE SCALE GENOMIC DNA]</scope>
    <source>
        <strain evidence="20">Lor288</strain>
    </source>
</reference>
<dbReference type="Pfam" id="PF14569">
    <property type="entry name" value="zf-UDP"/>
    <property type="match status" value="1"/>
</dbReference>
<comment type="caution">
    <text evidence="20">The sequence shown here is derived from an EMBL/GenBank/DDBJ whole genome shotgun (WGS) entry which is preliminary data.</text>
</comment>
<evidence type="ECO:0000256" key="4">
    <source>
        <dbReference type="ARBA" id="ARBA00007548"/>
    </source>
</evidence>
<comment type="cofactor">
    <cofactor evidence="18">
        <name>Zn(2+)</name>
        <dbReference type="ChEBI" id="CHEBI:29105"/>
    </cofactor>
    <text evidence="18">Binds 2 Zn(2+) ions per subunit.</text>
</comment>
<comment type="cofactor">
    <cofactor evidence="1">
        <name>Mn(2+)</name>
        <dbReference type="ChEBI" id="CHEBI:29035"/>
    </cofactor>
</comment>
<feature type="transmembrane region" description="Helical" evidence="18">
    <location>
        <begin position="937"/>
        <end position="955"/>
    </location>
</feature>
<dbReference type="InterPro" id="IPR027934">
    <property type="entry name" value="CES_Znf_RING"/>
</dbReference>
<keyword evidence="10 18" id="KW-0863">Zinc-finger</keyword>
<keyword evidence="8 18" id="KW-0812">Transmembrane</keyword>
<feature type="transmembrane region" description="Helical" evidence="18">
    <location>
        <begin position="903"/>
        <end position="925"/>
    </location>
</feature>
<dbReference type="InterPro" id="IPR013083">
    <property type="entry name" value="Znf_RING/FYVE/PHD"/>
</dbReference>
<keyword evidence="11 18" id="KW-0862">Zinc</keyword>
<name>A0ABR2MLQ4_9ASPA</name>
<sequence length="978" mass="110410">MMESGVPLCNICGEPMRSSLSSSLEIFVACHGCNYPLCRSCLDEEMGQGRARCLMCGEPYVHVRGKESLEESGEHVIMESHLQDREDGGVHARSLSGLSMNESEVNDGSGNTIWKNRVQSWREKKNKKNGGMKTLKDTQLPFEQQMGAKEFSEAGHRLSAIIPISRNKLTAYRAVIILRLMILGLFFHYRITNPVDSAYGLWLTSVICEIWFAFSWILDQFPKWSPISREAYIDALSARYEREGDSCELAAVDFFVSTVDPLKEPPLITANTVLSILSVDYPVEKVSCYVSDDGAAMLTFETMAETSDFARKWVPFCKKYLIEPRAPEFYFSQKFDYLKDKVQPSFVKERRAMKRDYEEYKVRINAQVAKAQKTPEDGWVMQDGTPWPGNKTRDHPGMIQVFLGRSGAHDIFENELPRLVYVSREKRPGYQHHKKAGAMNALVRVSAVLTNAPYILNLDCDHYINNSKAVREAMCFMMDPQVGRNLCYIQFPQRFDGIDHSDRYANRNIVFFDINMKGLDGIQGPVYVGTGCVFNRQALYGYSPPSLPALTKSSSCSWCCFCCCGWPSVKASKDKNESIKVSKREDLNAAIFNLEEIENYDEYERSLLTSQMSFEKSFGLSTVFIESTLMENGGVSESINPPTMIKEAIHVISCGYEEKSEWGKEIGWIYGSVTEDILTGFKMHCRGWRSIYCMPLRPAFKGSAPINLSDRLHQVLRWALGSVEIFFSRHCPLWYGFGGGRLKWLQRLAYINTTVYPFTSLPLIAYCSLPAICLLTGKFIIPTLSNVASMLFLALFISIILTSVIELRWSGVSIEDWWRNEQFWVIGGVSAHLFAVFQGFLKILAGIDTNFTVTAKAADDADFGELYVFKWTTLLIPPTSLLIVNLVGVVAGFSDALNSGYEAWGPLFGKVFFSLWVILHLYPFLKGLMGRQNRTPTIVVLWSVMLASVFSLLWVKIDPFLSNTDTSSGSQGCNLIDC</sequence>
<evidence type="ECO:0000256" key="9">
    <source>
        <dbReference type="ARBA" id="ARBA00022723"/>
    </source>
</evidence>
<comment type="pathway">
    <text evidence="3 18">Glycan metabolism; plant cellulose biosynthesis.</text>
</comment>
<evidence type="ECO:0000256" key="11">
    <source>
        <dbReference type="ARBA" id="ARBA00022833"/>
    </source>
</evidence>
<keyword evidence="13 18" id="KW-1133">Transmembrane helix</keyword>
<evidence type="ECO:0000256" key="18">
    <source>
        <dbReference type="RuleBase" id="RU361116"/>
    </source>
</evidence>
<comment type="subcellular location">
    <subcellularLocation>
        <location evidence="2 18">Cell membrane</location>
        <topology evidence="2 18">Multi-pass membrane protein</topology>
    </subcellularLocation>
</comment>
<evidence type="ECO:0000256" key="1">
    <source>
        <dbReference type="ARBA" id="ARBA00001936"/>
    </source>
</evidence>
<keyword evidence="9 18" id="KW-0479">Metal-binding</keyword>
<evidence type="ECO:0000256" key="16">
    <source>
        <dbReference type="ARBA" id="ARBA00023316"/>
    </source>
</evidence>
<evidence type="ECO:0000313" key="20">
    <source>
        <dbReference type="EMBL" id="KAK8965098.1"/>
    </source>
</evidence>
<gene>
    <name evidence="20" type="primary">CESA8</name>
    <name evidence="20" type="ORF">KSP40_PGU007267</name>
</gene>
<dbReference type="SUPFAM" id="SSF57850">
    <property type="entry name" value="RING/U-box"/>
    <property type="match status" value="1"/>
</dbReference>
<dbReference type="Gene3D" id="3.90.550.10">
    <property type="entry name" value="Spore Coat Polysaccharide Biosynthesis Protein SpsA, Chain A"/>
    <property type="match status" value="1"/>
</dbReference>
<feature type="transmembrane region" description="Helical" evidence="18">
    <location>
        <begin position="868"/>
        <end position="891"/>
    </location>
</feature>
<comment type="similarity">
    <text evidence="4 18">Belongs to the glycosyltransferase 2 family. Plant cellulose synthase subfamily.</text>
</comment>
<dbReference type="Pfam" id="PF03552">
    <property type="entry name" value="Cellulose_synt"/>
    <property type="match status" value="1"/>
</dbReference>
<evidence type="ECO:0000256" key="15">
    <source>
        <dbReference type="ARBA" id="ARBA00023211"/>
    </source>
</evidence>
<dbReference type="EC" id="2.4.1.12" evidence="18"/>
<feature type="transmembrane region" description="Helical" evidence="18">
    <location>
        <begin position="171"/>
        <end position="191"/>
    </location>
</feature>
<dbReference type="Gene3D" id="3.30.40.10">
    <property type="entry name" value="Zinc/RING finger domain, C3HC4 (zinc finger)"/>
    <property type="match status" value="1"/>
</dbReference>
<evidence type="ECO:0000259" key="19">
    <source>
        <dbReference type="Pfam" id="PF14569"/>
    </source>
</evidence>
<evidence type="ECO:0000256" key="17">
    <source>
        <dbReference type="ARBA" id="ARBA00048682"/>
    </source>
</evidence>
<keyword evidence="16 18" id="KW-0961">Cell wall biogenesis/degradation</keyword>
<keyword evidence="21" id="KW-1185">Reference proteome</keyword>
<keyword evidence="15" id="KW-0464">Manganese</keyword>
<evidence type="ECO:0000256" key="8">
    <source>
        <dbReference type="ARBA" id="ARBA00022692"/>
    </source>
</evidence>
<feature type="transmembrane region" description="Helical" evidence="18">
    <location>
        <begin position="755"/>
        <end position="775"/>
    </location>
</feature>
<keyword evidence="5 18" id="KW-1003">Cell membrane</keyword>
<evidence type="ECO:0000256" key="14">
    <source>
        <dbReference type="ARBA" id="ARBA00023136"/>
    </source>
</evidence>
<evidence type="ECO:0000256" key="12">
    <source>
        <dbReference type="ARBA" id="ARBA00022916"/>
    </source>
</evidence>
<feature type="transmembrane region" description="Helical" evidence="18">
    <location>
        <begin position="197"/>
        <end position="218"/>
    </location>
</feature>
<evidence type="ECO:0000256" key="2">
    <source>
        <dbReference type="ARBA" id="ARBA00004651"/>
    </source>
</evidence>
<dbReference type="InterPro" id="IPR029044">
    <property type="entry name" value="Nucleotide-diphossugar_trans"/>
</dbReference>
<keyword evidence="14 18" id="KW-0472">Membrane</keyword>
<keyword evidence="6 18" id="KW-0328">Glycosyltransferase</keyword>
<dbReference type="PANTHER" id="PTHR13301">
    <property type="entry name" value="X-BOX TRANSCRIPTION FACTOR-RELATED"/>
    <property type="match status" value="1"/>
</dbReference>
<evidence type="ECO:0000256" key="3">
    <source>
        <dbReference type="ARBA" id="ARBA00004768"/>
    </source>
</evidence>
<evidence type="ECO:0000256" key="10">
    <source>
        <dbReference type="ARBA" id="ARBA00022771"/>
    </source>
</evidence>
<keyword evidence="12 18" id="KW-0135">Cellulose biosynthesis</keyword>
<dbReference type="SUPFAM" id="SSF53448">
    <property type="entry name" value="Nucleotide-diphospho-sugar transferases"/>
    <property type="match status" value="1"/>
</dbReference>
<feature type="domain" description="Cellulose synthase RING-type zinc finger" evidence="19">
    <location>
        <begin position="8"/>
        <end position="69"/>
    </location>
</feature>
<feature type="transmembrane region" description="Helical" evidence="18">
    <location>
        <begin position="787"/>
        <end position="805"/>
    </location>
</feature>
<dbReference type="Proteomes" id="UP001412067">
    <property type="component" value="Unassembled WGS sequence"/>
</dbReference>
<protein>
    <recommendedName>
        <fullName evidence="18">Cellulose synthase</fullName>
        <ecNumber evidence="18">2.4.1.12</ecNumber>
    </recommendedName>
</protein>
<dbReference type="EMBL" id="JBBWWR010000006">
    <property type="protein sequence ID" value="KAK8965098.1"/>
    <property type="molecule type" value="Genomic_DNA"/>
</dbReference>
<evidence type="ECO:0000256" key="5">
    <source>
        <dbReference type="ARBA" id="ARBA00022475"/>
    </source>
</evidence>
<feature type="transmembrane region" description="Helical" evidence="18">
    <location>
        <begin position="825"/>
        <end position="847"/>
    </location>
</feature>
<keyword evidence="7 18" id="KW-0808">Transferase</keyword>
<evidence type="ECO:0000256" key="6">
    <source>
        <dbReference type="ARBA" id="ARBA00022676"/>
    </source>
</evidence>
<dbReference type="InterPro" id="IPR005150">
    <property type="entry name" value="Cellulose_synth"/>
</dbReference>
<organism evidence="20 21">
    <name type="scientific">Platanthera guangdongensis</name>
    <dbReference type="NCBI Taxonomy" id="2320717"/>
    <lineage>
        <taxon>Eukaryota</taxon>
        <taxon>Viridiplantae</taxon>
        <taxon>Streptophyta</taxon>
        <taxon>Embryophyta</taxon>
        <taxon>Tracheophyta</taxon>
        <taxon>Spermatophyta</taxon>
        <taxon>Magnoliopsida</taxon>
        <taxon>Liliopsida</taxon>
        <taxon>Asparagales</taxon>
        <taxon>Orchidaceae</taxon>
        <taxon>Orchidoideae</taxon>
        <taxon>Orchideae</taxon>
        <taxon>Orchidinae</taxon>
        <taxon>Platanthera</taxon>
    </lineage>
</organism>
<evidence type="ECO:0000256" key="13">
    <source>
        <dbReference type="ARBA" id="ARBA00022989"/>
    </source>
</evidence>
<evidence type="ECO:0000313" key="21">
    <source>
        <dbReference type="Proteomes" id="UP001412067"/>
    </source>
</evidence>